<feature type="active site" evidence="9">
    <location>
        <position position="117"/>
    </location>
</feature>
<organism evidence="12 13">
    <name type="scientific">Pararhodobacter aggregans</name>
    <dbReference type="NCBI Taxonomy" id="404875"/>
    <lineage>
        <taxon>Bacteria</taxon>
        <taxon>Pseudomonadati</taxon>
        <taxon>Pseudomonadota</taxon>
        <taxon>Alphaproteobacteria</taxon>
        <taxon>Rhodobacterales</taxon>
        <taxon>Paracoccaceae</taxon>
        <taxon>Pararhodobacter</taxon>
    </lineage>
</organism>
<dbReference type="PROSITE" id="PS00855">
    <property type="entry name" value="SPASE_II"/>
    <property type="match status" value="1"/>
</dbReference>
<keyword evidence="8 9" id="KW-0472">Membrane</keyword>
<dbReference type="GO" id="GO:0005886">
    <property type="term" value="C:plasma membrane"/>
    <property type="evidence" value="ECO:0007669"/>
    <property type="project" value="UniProtKB-SubCell"/>
</dbReference>
<keyword evidence="2 9" id="KW-1003">Cell membrane</keyword>
<feature type="transmembrane region" description="Helical" evidence="9">
    <location>
        <begin position="62"/>
        <end position="82"/>
    </location>
</feature>
<comment type="similarity">
    <text evidence="1 9 11">Belongs to the peptidase A8 family.</text>
</comment>
<proteinExistence type="inferred from homology"/>
<feature type="active site" evidence="9">
    <location>
        <position position="136"/>
    </location>
</feature>
<dbReference type="Pfam" id="PF01252">
    <property type="entry name" value="Peptidase_A8"/>
    <property type="match status" value="1"/>
</dbReference>
<dbReference type="PANTHER" id="PTHR33695:SF1">
    <property type="entry name" value="LIPOPROTEIN SIGNAL PEPTIDASE"/>
    <property type="match status" value="1"/>
</dbReference>
<evidence type="ECO:0000256" key="7">
    <source>
        <dbReference type="ARBA" id="ARBA00022989"/>
    </source>
</evidence>
<gene>
    <name evidence="9 12" type="primary">lspA</name>
    <name evidence="12" type="ORF">DDE23_07885</name>
</gene>
<dbReference type="HAMAP" id="MF_00161">
    <property type="entry name" value="LspA"/>
    <property type="match status" value="1"/>
</dbReference>
<evidence type="ECO:0000256" key="3">
    <source>
        <dbReference type="ARBA" id="ARBA00022670"/>
    </source>
</evidence>
<evidence type="ECO:0000313" key="13">
    <source>
        <dbReference type="Proteomes" id="UP000244810"/>
    </source>
</evidence>
<evidence type="ECO:0000256" key="9">
    <source>
        <dbReference type="HAMAP-Rule" id="MF_00161"/>
    </source>
</evidence>
<dbReference type="EC" id="3.4.23.36" evidence="9"/>
<evidence type="ECO:0000256" key="10">
    <source>
        <dbReference type="RuleBase" id="RU000594"/>
    </source>
</evidence>
<protein>
    <recommendedName>
        <fullName evidence="9">Lipoprotein signal peptidase</fullName>
        <ecNumber evidence="9">3.4.23.36</ecNumber>
    </recommendedName>
    <alternativeName>
        <fullName evidence="9">Prolipoprotein signal peptidase</fullName>
    </alternativeName>
    <alternativeName>
        <fullName evidence="9">Signal peptidase II</fullName>
        <shortName evidence="9">SPase II</shortName>
    </alternativeName>
</protein>
<keyword evidence="5 9" id="KW-0064">Aspartyl protease</keyword>
<dbReference type="GO" id="GO:0006508">
    <property type="term" value="P:proteolysis"/>
    <property type="evidence" value="ECO:0007669"/>
    <property type="project" value="UniProtKB-KW"/>
</dbReference>
<sequence length="163" mass="17822">MRLTFITALVTLLADQILKWLVVVGLNLREILLIEVWPPYLTLSMAWNRGVNFGLFADESPVLRWALIVLPVVVTVWVWRWVRREGGSPLMRASAGLLIGGALGNAIDRLVWGAVADFLNVSCCGFTNPWAFNVADIAIFVGAFGLILAAGGKTPRDDRASMG</sequence>
<comment type="function">
    <text evidence="9 10">This protein specifically catalyzes the removal of signal peptides from prolipoproteins.</text>
</comment>
<keyword evidence="4 9" id="KW-0812">Transmembrane</keyword>
<dbReference type="AlphaFoldDB" id="A0A2T7UTE6"/>
<keyword evidence="3 9" id="KW-0645">Protease</keyword>
<evidence type="ECO:0000256" key="6">
    <source>
        <dbReference type="ARBA" id="ARBA00022801"/>
    </source>
</evidence>
<evidence type="ECO:0000256" key="1">
    <source>
        <dbReference type="ARBA" id="ARBA00006139"/>
    </source>
</evidence>
<dbReference type="RefSeq" id="WP_107751424.1">
    <property type="nucleotide sequence ID" value="NZ_QBKF01000004.1"/>
</dbReference>
<reference evidence="12 13" key="1">
    <citation type="journal article" date="2011" name="Syst. Appl. Microbiol.">
        <title>Defluviimonas denitrificans gen. nov., sp. nov., and Pararhodobacter aggregans gen. nov., sp. nov., non-phototrophic Rhodobacteraceae from the biofilter of a marine aquaculture.</title>
        <authorList>
            <person name="Foesel B.U."/>
            <person name="Drake H.L."/>
            <person name="Schramm A."/>
        </authorList>
    </citation>
    <scope>NUCLEOTIDE SEQUENCE [LARGE SCALE GENOMIC DNA]</scope>
    <source>
        <strain evidence="12 13">D1-19</strain>
    </source>
</reference>
<comment type="pathway">
    <text evidence="9">Protein modification; lipoprotein biosynthesis (signal peptide cleavage).</text>
</comment>
<comment type="subcellular location">
    <subcellularLocation>
        <location evidence="9">Cell membrane</location>
        <topology evidence="9">Multi-pass membrane protein</topology>
    </subcellularLocation>
</comment>
<dbReference type="InterPro" id="IPR001872">
    <property type="entry name" value="Peptidase_A8"/>
</dbReference>
<dbReference type="Proteomes" id="UP000244810">
    <property type="component" value="Unassembled WGS sequence"/>
</dbReference>
<evidence type="ECO:0000256" key="8">
    <source>
        <dbReference type="ARBA" id="ARBA00023136"/>
    </source>
</evidence>
<keyword evidence="7 9" id="KW-1133">Transmembrane helix</keyword>
<name>A0A2T7UTE6_9RHOB</name>
<dbReference type="PANTHER" id="PTHR33695">
    <property type="entry name" value="LIPOPROTEIN SIGNAL PEPTIDASE"/>
    <property type="match status" value="1"/>
</dbReference>
<dbReference type="OrthoDB" id="9810259at2"/>
<comment type="caution">
    <text evidence="9">Lacks conserved residue(s) required for the propagation of feature annotation.</text>
</comment>
<feature type="transmembrane region" description="Helical" evidence="9">
    <location>
        <begin position="94"/>
        <end position="115"/>
    </location>
</feature>
<accession>A0A2T7UTE6</accession>
<comment type="catalytic activity">
    <reaction evidence="9 10">
        <text>Release of signal peptides from bacterial membrane prolipoproteins. Hydrolyzes -Xaa-Yaa-Zaa-|-(S,diacylglyceryl)Cys-, in which Xaa is hydrophobic (preferably Leu), and Yaa (Ala or Ser) and Zaa (Gly or Ala) have small, neutral side chains.</text>
        <dbReference type="EC" id="3.4.23.36"/>
    </reaction>
</comment>
<dbReference type="GO" id="GO:0004190">
    <property type="term" value="F:aspartic-type endopeptidase activity"/>
    <property type="evidence" value="ECO:0007669"/>
    <property type="project" value="UniProtKB-UniRule"/>
</dbReference>
<evidence type="ECO:0000256" key="2">
    <source>
        <dbReference type="ARBA" id="ARBA00022475"/>
    </source>
</evidence>
<evidence type="ECO:0000256" key="5">
    <source>
        <dbReference type="ARBA" id="ARBA00022750"/>
    </source>
</evidence>
<dbReference type="EMBL" id="QDDR01000003">
    <property type="protein sequence ID" value="PVE48050.1"/>
    <property type="molecule type" value="Genomic_DNA"/>
</dbReference>
<dbReference type="NCBIfam" id="TIGR00077">
    <property type="entry name" value="lspA"/>
    <property type="match status" value="1"/>
</dbReference>
<comment type="caution">
    <text evidence="12">The sequence shown here is derived from an EMBL/GenBank/DDBJ whole genome shotgun (WGS) entry which is preliminary data.</text>
</comment>
<keyword evidence="6 9" id="KW-0378">Hydrolase</keyword>
<evidence type="ECO:0000313" key="12">
    <source>
        <dbReference type="EMBL" id="PVE48050.1"/>
    </source>
</evidence>
<evidence type="ECO:0000256" key="4">
    <source>
        <dbReference type="ARBA" id="ARBA00022692"/>
    </source>
</evidence>
<feature type="transmembrane region" description="Helical" evidence="9">
    <location>
        <begin position="130"/>
        <end position="152"/>
    </location>
</feature>
<evidence type="ECO:0000256" key="11">
    <source>
        <dbReference type="RuleBase" id="RU004181"/>
    </source>
</evidence>
<dbReference type="UniPathway" id="UPA00665"/>
<keyword evidence="13" id="KW-1185">Reference proteome</keyword>
<dbReference type="PRINTS" id="PR00781">
    <property type="entry name" value="LIPOSIGPTASE"/>
</dbReference>